<organism evidence="1 2">
    <name type="scientific">Dreissena polymorpha</name>
    <name type="common">Zebra mussel</name>
    <name type="synonym">Mytilus polymorpha</name>
    <dbReference type="NCBI Taxonomy" id="45954"/>
    <lineage>
        <taxon>Eukaryota</taxon>
        <taxon>Metazoa</taxon>
        <taxon>Spiralia</taxon>
        <taxon>Lophotrochozoa</taxon>
        <taxon>Mollusca</taxon>
        <taxon>Bivalvia</taxon>
        <taxon>Autobranchia</taxon>
        <taxon>Heteroconchia</taxon>
        <taxon>Euheterodonta</taxon>
        <taxon>Imparidentia</taxon>
        <taxon>Neoheterodontei</taxon>
        <taxon>Myida</taxon>
        <taxon>Dreissenoidea</taxon>
        <taxon>Dreissenidae</taxon>
        <taxon>Dreissena</taxon>
    </lineage>
</organism>
<evidence type="ECO:0000313" key="1">
    <source>
        <dbReference type="EMBL" id="KAH3815943.1"/>
    </source>
</evidence>
<protein>
    <submittedName>
        <fullName evidence="1">Uncharacterized protein</fullName>
    </submittedName>
</protein>
<gene>
    <name evidence="1" type="ORF">DPMN_144482</name>
</gene>
<evidence type="ECO:0000313" key="2">
    <source>
        <dbReference type="Proteomes" id="UP000828390"/>
    </source>
</evidence>
<reference evidence="1" key="1">
    <citation type="journal article" date="2019" name="bioRxiv">
        <title>The Genome of the Zebra Mussel, Dreissena polymorpha: A Resource for Invasive Species Research.</title>
        <authorList>
            <person name="McCartney M.A."/>
            <person name="Auch B."/>
            <person name="Kono T."/>
            <person name="Mallez S."/>
            <person name="Zhang Y."/>
            <person name="Obille A."/>
            <person name="Becker A."/>
            <person name="Abrahante J.E."/>
            <person name="Garbe J."/>
            <person name="Badalamenti J.P."/>
            <person name="Herman A."/>
            <person name="Mangelson H."/>
            <person name="Liachko I."/>
            <person name="Sullivan S."/>
            <person name="Sone E.D."/>
            <person name="Koren S."/>
            <person name="Silverstein K.A.T."/>
            <person name="Beckman K.B."/>
            <person name="Gohl D.M."/>
        </authorList>
    </citation>
    <scope>NUCLEOTIDE SEQUENCE</scope>
    <source>
        <strain evidence="1">Duluth1</strain>
        <tissue evidence="1">Whole animal</tissue>
    </source>
</reference>
<dbReference type="Proteomes" id="UP000828390">
    <property type="component" value="Unassembled WGS sequence"/>
</dbReference>
<sequence>MMALRDAANGRRFFTAGYYANCSTDRIFTLVITKKVSPCAYDRQSSYPQIMFATGDDMGYPESMTGSSSQIRKQ</sequence>
<name>A0A9D4JP83_DREPO</name>
<dbReference type="AlphaFoldDB" id="A0A9D4JP83"/>
<comment type="caution">
    <text evidence="1">The sequence shown here is derived from an EMBL/GenBank/DDBJ whole genome shotgun (WGS) entry which is preliminary data.</text>
</comment>
<keyword evidence="2" id="KW-1185">Reference proteome</keyword>
<accession>A0A9D4JP83</accession>
<reference evidence="1" key="2">
    <citation type="submission" date="2020-11" db="EMBL/GenBank/DDBJ databases">
        <authorList>
            <person name="McCartney M.A."/>
            <person name="Auch B."/>
            <person name="Kono T."/>
            <person name="Mallez S."/>
            <person name="Becker A."/>
            <person name="Gohl D.M."/>
            <person name="Silverstein K.A.T."/>
            <person name="Koren S."/>
            <person name="Bechman K.B."/>
            <person name="Herman A."/>
            <person name="Abrahante J.E."/>
            <person name="Garbe J."/>
        </authorList>
    </citation>
    <scope>NUCLEOTIDE SEQUENCE</scope>
    <source>
        <strain evidence="1">Duluth1</strain>
        <tissue evidence="1">Whole animal</tissue>
    </source>
</reference>
<proteinExistence type="predicted"/>
<dbReference type="EMBL" id="JAIWYP010000006">
    <property type="protein sequence ID" value="KAH3815943.1"/>
    <property type="molecule type" value="Genomic_DNA"/>
</dbReference>